<comment type="catalytic activity">
    <reaction evidence="9">
        <text>shikimate + NADP(+) = 3-dehydroshikimate + NADPH + H(+)</text>
        <dbReference type="Rhea" id="RHEA:17737"/>
        <dbReference type="ChEBI" id="CHEBI:15378"/>
        <dbReference type="ChEBI" id="CHEBI:16630"/>
        <dbReference type="ChEBI" id="CHEBI:36208"/>
        <dbReference type="ChEBI" id="CHEBI:57783"/>
        <dbReference type="ChEBI" id="CHEBI:58349"/>
        <dbReference type="EC" id="1.1.1.25"/>
    </reaction>
</comment>
<evidence type="ECO:0000256" key="9">
    <source>
        <dbReference type="HAMAP-Rule" id="MF_00222"/>
    </source>
</evidence>
<dbReference type="PANTHER" id="PTHR21089:SF1">
    <property type="entry name" value="BIFUNCTIONAL 3-DEHYDROQUINATE DEHYDRATASE_SHIKIMATE DEHYDROGENASE, CHLOROPLASTIC"/>
    <property type="match status" value="1"/>
</dbReference>
<dbReference type="InterPro" id="IPR046346">
    <property type="entry name" value="Aminoacid_DH-like_N_sf"/>
</dbReference>
<feature type="domain" description="Shikimate dehydrogenase substrate binding N-terminal" evidence="10">
    <location>
        <begin position="12"/>
        <end position="94"/>
    </location>
</feature>
<evidence type="ECO:0000313" key="13">
    <source>
        <dbReference type="Proteomes" id="UP001198962"/>
    </source>
</evidence>
<dbReference type="Proteomes" id="UP001198962">
    <property type="component" value="Unassembled WGS sequence"/>
</dbReference>
<dbReference type="SUPFAM" id="SSF51735">
    <property type="entry name" value="NAD(P)-binding Rossmann-fold domains"/>
    <property type="match status" value="1"/>
</dbReference>
<evidence type="ECO:0000259" key="10">
    <source>
        <dbReference type="Pfam" id="PF08501"/>
    </source>
</evidence>
<keyword evidence="3 9" id="KW-0521">NADP</keyword>
<dbReference type="InterPro" id="IPR013708">
    <property type="entry name" value="Shikimate_DH-bd_N"/>
</dbReference>
<comment type="function">
    <text evidence="9">Involved in the biosynthesis of the chorismate, which leads to the biosynthesis of aromatic amino acids. Catalyzes the reversible NADPH linked reduction of 3-dehydroshikimate (DHSA) to yield shikimate (SA).</text>
</comment>
<evidence type="ECO:0000256" key="7">
    <source>
        <dbReference type="ARBA" id="ARBA00052329"/>
    </source>
</evidence>
<dbReference type="InterPro" id="IPR022893">
    <property type="entry name" value="Shikimate_DH_fam"/>
</dbReference>
<dbReference type="GO" id="GO:0019632">
    <property type="term" value="P:shikimate metabolic process"/>
    <property type="evidence" value="ECO:0007669"/>
    <property type="project" value="InterPro"/>
</dbReference>
<evidence type="ECO:0000256" key="2">
    <source>
        <dbReference type="ARBA" id="ARBA00022605"/>
    </source>
</evidence>
<reference evidence="12" key="1">
    <citation type="submission" date="2021-10" db="EMBL/GenBank/DDBJ databases">
        <title>Anaerobic single-cell dispensing facilitates the cultivation of human gut bacteria.</title>
        <authorList>
            <person name="Afrizal A."/>
        </authorList>
    </citation>
    <scope>NUCLEOTIDE SEQUENCE</scope>
    <source>
        <strain evidence="12">CLA-AA-H274</strain>
    </source>
</reference>
<dbReference type="FunFam" id="3.40.50.720:FF:000086">
    <property type="entry name" value="Quinate/shikimate dehydrogenase"/>
    <property type="match status" value="1"/>
</dbReference>
<dbReference type="NCBIfam" id="NF009200">
    <property type="entry name" value="PRK12548.1"/>
    <property type="match status" value="1"/>
</dbReference>
<comment type="pathway">
    <text evidence="8">Aromatic compound metabolism; 3,4-dihydroxybenzoate biosynthesis; 3-dehydroquinate from D-quinate (NAD(+) route).</text>
</comment>
<dbReference type="InterPro" id="IPR011342">
    <property type="entry name" value="Shikimate_DH"/>
</dbReference>
<dbReference type="Gene3D" id="3.40.50.720">
    <property type="entry name" value="NAD(P)-binding Rossmann-like Domain"/>
    <property type="match status" value="1"/>
</dbReference>
<dbReference type="InterPro" id="IPR041121">
    <property type="entry name" value="SDH_C"/>
</dbReference>
<feature type="binding site" evidence="9">
    <location>
        <position position="92"/>
    </location>
    <ligand>
        <name>shikimate</name>
        <dbReference type="ChEBI" id="CHEBI:36208"/>
    </ligand>
</feature>
<dbReference type="AlphaFoldDB" id="A0AAE3DIK4"/>
<dbReference type="SUPFAM" id="SSF53223">
    <property type="entry name" value="Aminoacid dehydrogenase-like, N-terminal domain"/>
    <property type="match status" value="1"/>
</dbReference>
<dbReference type="GO" id="GO:0004764">
    <property type="term" value="F:shikimate 3-dehydrogenase (NADP+) activity"/>
    <property type="evidence" value="ECO:0007669"/>
    <property type="project" value="UniProtKB-UniRule"/>
</dbReference>
<feature type="binding site" evidence="9">
    <location>
        <position position="257"/>
    </location>
    <ligand>
        <name>NADP(+)</name>
        <dbReference type="ChEBI" id="CHEBI:58349"/>
    </ligand>
</feature>
<name>A0AAE3DIK4_9FIRM</name>
<dbReference type="EMBL" id="JAJEPU010000002">
    <property type="protein sequence ID" value="MCC2163564.1"/>
    <property type="molecule type" value="Genomic_DNA"/>
</dbReference>
<comment type="caution">
    <text evidence="12">The sequence shown here is derived from an EMBL/GenBank/DDBJ whole genome shotgun (WGS) entry which is preliminary data.</text>
</comment>
<dbReference type="GO" id="GO:0009073">
    <property type="term" value="P:aromatic amino acid family biosynthetic process"/>
    <property type="evidence" value="ECO:0007669"/>
    <property type="project" value="UniProtKB-KW"/>
</dbReference>
<feature type="binding site" evidence="9">
    <location>
        <position position="107"/>
    </location>
    <ligand>
        <name>shikimate</name>
        <dbReference type="ChEBI" id="CHEBI:36208"/>
    </ligand>
</feature>
<evidence type="ECO:0000256" key="1">
    <source>
        <dbReference type="ARBA" id="ARBA00004871"/>
    </source>
</evidence>
<dbReference type="HAMAP" id="MF_00222">
    <property type="entry name" value="Shikimate_DH_AroE"/>
    <property type="match status" value="1"/>
</dbReference>
<dbReference type="CDD" id="cd01065">
    <property type="entry name" value="NAD_bind_Shikimate_DH"/>
    <property type="match status" value="1"/>
</dbReference>
<comment type="similarity">
    <text evidence="9">Belongs to the shikimate dehydrogenase family.</text>
</comment>
<gene>
    <name evidence="9 12" type="primary">aroE</name>
    <name evidence="12" type="ORF">LKD32_01480</name>
</gene>
<feature type="active site" description="Proton acceptor" evidence="9">
    <location>
        <position position="71"/>
    </location>
</feature>
<dbReference type="GO" id="GO:0050661">
    <property type="term" value="F:NADP binding"/>
    <property type="evidence" value="ECO:0007669"/>
    <property type="project" value="InterPro"/>
</dbReference>
<dbReference type="Pfam" id="PF08501">
    <property type="entry name" value="Shikimate_dh_N"/>
    <property type="match status" value="1"/>
</dbReference>
<keyword evidence="5 9" id="KW-0057">Aromatic amino acid biosynthesis</keyword>
<keyword evidence="2 9" id="KW-0028">Amino-acid biosynthesis</keyword>
<feature type="binding site" evidence="9">
    <location>
        <position position="234"/>
    </location>
    <ligand>
        <name>NADP(+)</name>
        <dbReference type="ChEBI" id="CHEBI:58349"/>
    </ligand>
</feature>
<feature type="domain" description="SDH C-terminal" evidence="11">
    <location>
        <begin position="257"/>
        <end position="284"/>
    </location>
</feature>
<comment type="caution">
    <text evidence="9">Lacks conserved residue(s) required for the propagation of feature annotation.</text>
</comment>
<evidence type="ECO:0000256" key="3">
    <source>
        <dbReference type="ARBA" id="ARBA00022857"/>
    </source>
</evidence>
<dbReference type="InterPro" id="IPR036291">
    <property type="entry name" value="NAD(P)-bd_dom_sf"/>
</dbReference>
<evidence type="ECO:0000256" key="6">
    <source>
        <dbReference type="ARBA" id="ARBA00051639"/>
    </source>
</evidence>
<feature type="binding site" evidence="9">
    <location>
        <position position="236"/>
    </location>
    <ligand>
        <name>shikimate</name>
        <dbReference type="ChEBI" id="CHEBI:36208"/>
    </ligand>
</feature>
<sequence length="288" mass="31551">MEINGHTRMLCLIGSPVGHSGSPAMYNYSFEKCGLDYAYLAFDVKEDETKKAIDALRLLNVRGFNITMPCKTKALACCDELSKEAELIGAVNTVVNEDGKLIGYNTDGRGWVRSLKEAGVDIHGKKMTIAGSGGAATSIEITSALEGLRELTIFARKSSASFANAEHTVEKIRSAVEECKVNLYDIADREVFAREIADSDIFTNATSVGMKPHEDQTLIDDPAMFHPGLVVSDVVYNPRKTKLLEDAEKAGCKIVPGIGMLLWQGAEAFKLYTGKEMPAHEVEEKYFR</sequence>
<evidence type="ECO:0000313" key="12">
    <source>
        <dbReference type="EMBL" id="MCC2163564.1"/>
    </source>
</evidence>
<dbReference type="EC" id="1.1.1.25" evidence="9"/>
<dbReference type="NCBIfam" id="TIGR00507">
    <property type="entry name" value="aroE"/>
    <property type="match status" value="1"/>
</dbReference>
<evidence type="ECO:0000259" key="11">
    <source>
        <dbReference type="Pfam" id="PF18317"/>
    </source>
</evidence>
<evidence type="ECO:0000256" key="4">
    <source>
        <dbReference type="ARBA" id="ARBA00023002"/>
    </source>
</evidence>
<comment type="pathway">
    <text evidence="1 9">Metabolic intermediate biosynthesis; chorismate biosynthesis; chorismate from D-erythrose 4-phosphate and phosphoenolpyruvate: step 4/7.</text>
</comment>
<dbReference type="GO" id="GO:0009423">
    <property type="term" value="P:chorismate biosynthetic process"/>
    <property type="evidence" value="ECO:0007669"/>
    <property type="project" value="UniProtKB-UniRule"/>
</dbReference>
<dbReference type="PANTHER" id="PTHR21089">
    <property type="entry name" value="SHIKIMATE DEHYDROGENASE"/>
    <property type="match status" value="1"/>
</dbReference>
<feature type="binding site" evidence="9">
    <location>
        <position position="67"/>
    </location>
    <ligand>
        <name>shikimate</name>
        <dbReference type="ChEBI" id="CHEBI:36208"/>
    </ligand>
</feature>
<comment type="catalytic activity">
    <reaction evidence="6">
        <text>L-quinate + NAD(+) = 3-dehydroquinate + NADH + H(+)</text>
        <dbReference type="Rhea" id="RHEA:22364"/>
        <dbReference type="ChEBI" id="CHEBI:15378"/>
        <dbReference type="ChEBI" id="CHEBI:29751"/>
        <dbReference type="ChEBI" id="CHEBI:32364"/>
        <dbReference type="ChEBI" id="CHEBI:57540"/>
        <dbReference type="ChEBI" id="CHEBI:57945"/>
        <dbReference type="EC" id="1.1.1.24"/>
    </reaction>
</comment>
<proteinExistence type="inferred from homology"/>
<comment type="catalytic activity">
    <reaction evidence="7">
        <text>shikimate + NAD(+) = 3-dehydroshikimate + NADH + H(+)</text>
        <dbReference type="Rhea" id="RHEA:17741"/>
        <dbReference type="ChEBI" id="CHEBI:15378"/>
        <dbReference type="ChEBI" id="CHEBI:16630"/>
        <dbReference type="ChEBI" id="CHEBI:36208"/>
        <dbReference type="ChEBI" id="CHEBI:57540"/>
        <dbReference type="ChEBI" id="CHEBI:57945"/>
    </reaction>
</comment>
<protein>
    <recommendedName>
        <fullName evidence="9">Shikimate dehydrogenase (NADP(+))</fullName>
        <shortName evidence="9">SDH</shortName>
        <ecNumber evidence="9">1.1.1.25</ecNumber>
    </recommendedName>
</protein>
<accession>A0AAE3DIK4</accession>
<dbReference type="Pfam" id="PF18317">
    <property type="entry name" value="SDH_C"/>
    <property type="match status" value="1"/>
</dbReference>
<evidence type="ECO:0000256" key="8">
    <source>
        <dbReference type="ARBA" id="ARBA00060613"/>
    </source>
</evidence>
<feature type="binding site" evidence="9">
    <location>
        <begin position="20"/>
        <end position="22"/>
    </location>
    <ligand>
        <name>shikimate</name>
        <dbReference type="ChEBI" id="CHEBI:36208"/>
    </ligand>
</feature>
<keyword evidence="13" id="KW-1185">Reference proteome</keyword>
<dbReference type="RefSeq" id="WP_308450397.1">
    <property type="nucleotide sequence ID" value="NZ_JAJEPU010000002.1"/>
</dbReference>
<dbReference type="GO" id="GO:0008652">
    <property type="term" value="P:amino acid biosynthetic process"/>
    <property type="evidence" value="ECO:0007669"/>
    <property type="project" value="UniProtKB-KW"/>
</dbReference>
<feature type="binding site" evidence="9">
    <location>
        <position position="264"/>
    </location>
    <ligand>
        <name>shikimate</name>
        <dbReference type="ChEBI" id="CHEBI:36208"/>
    </ligand>
</feature>
<dbReference type="Gene3D" id="3.40.50.10860">
    <property type="entry name" value="Leucine Dehydrogenase, chain A, domain 1"/>
    <property type="match status" value="1"/>
</dbReference>
<comment type="subunit">
    <text evidence="9">Homodimer.</text>
</comment>
<organism evidence="12 13">
    <name type="scientific">Brotaphodocola catenula</name>
    <dbReference type="NCBI Taxonomy" id="2885361"/>
    <lineage>
        <taxon>Bacteria</taxon>
        <taxon>Bacillati</taxon>
        <taxon>Bacillota</taxon>
        <taxon>Clostridia</taxon>
        <taxon>Lachnospirales</taxon>
        <taxon>Lachnospiraceae</taxon>
        <taxon>Brotaphodocola</taxon>
    </lineage>
</organism>
<evidence type="ECO:0000256" key="5">
    <source>
        <dbReference type="ARBA" id="ARBA00023141"/>
    </source>
</evidence>
<feature type="binding site" evidence="9">
    <location>
        <begin position="131"/>
        <end position="135"/>
    </location>
    <ligand>
        <name>NADP(+)</name>
        <dbReference type="ChEBI" id="CHEBI:58349"/>
    </ligand>
</feature>
<dbReference type="GO" id="GO:0030266">
    <property type="term" value="F:quinate 3-dehydrogenase (NAD+) activity"/>
    <property type="evidence" value="ECO:0007669"/>
    <property type="project" value="UniProtKB-EC"/>
</dbReference>
<keyword evidence="4 9" id="KW-0560">Oxidoreductase</keyword>